<reference evidence="2 3" key="1">
    <citation type="submission" date="2023-07" db="EMBL/GenBank/DDBJ databases">
        <title>Sequencing the genomes of 1000 actinobacteria strains.</title>
        <authorList>
            <person name="Klenk H.-P."/>
        </authorList>
    </citation>
    <scope>NUCLEOTIDE SEQUENCE [LARGE SCALE GENOMIC DNA]</scope>
    <source>
        <strain evidence="2 3">DSM 19426</strain>
    </source>
</reference>
<accession>A0ABU2C0U6</accession>
<feature type="compositionally biased region" description="Low complexity" evidence="1">
    <location>
        <begin position="1"/>
        <end position="31"/>
    </location>
</feature>
<dbReference type="RefSeq" id="WP_310305807.1">
    <property type="nucleotide sequence ID" value="NZ_BAAAPS010000005.1"/>
</dbReference>
<sequence length="77" mass="8192">MTLTTTTTLTTMTTTPTTPTTTTTPTTPTTPRTGGDVRTRRTSAVRVTSAARCRCGQQLDCCARSHCPRCGRTLPSS</sequence>
<name>A0ABU2C0U6_9ACTN</name>
<comment type="caution">
    <text evidence="2">The sequence shown here is derived from an EMBL/GenBank/DDBJ whole genome shotgun (WGS) entry which is preliminary data.</text>
</comment>
<keyword evidence="3" id="KW-1185">Reference proteome</keyword>
<feature type="region of interest" description="Disordered" evidence="1">
    <location>
        <begin position="1"/>
        <end position="43"/>
    </location>
</feature>
<evidence type="ECO:0000313" key="2">
    <source>
        <dbReference type="EMBL" id="MDR7364297.1"/>
    </source>
</evidence>
<evidence type="ECO:0000256" key="1">
    <source>
        <dbReference type="SAM" id="MobiDB-lite"/>
    </source>
</evidence>
<proteinExistence type="predicted"/>
<dbReference type="EMBL" id="JAVDYG010000001">
    <property type="protein sequence ID" value="MDR7364297.1"/>
    <property type="molecule type" value="Genomic_DNA"/>
</dbReference>
<protein>
    <submittedName>
        <fullName evidence="2">Uncharacterized protein</fullName>
    </submittedName>
</protein>
<organism evidence="2 3">
    <name type="scientific">Nocardioides marmoribigeumensis</name>
    <dbReference type="NCBI Taxonomy" id="433649"/>
    <lineage>
        <taxon>Bacteria</taxon>
        <taxon>Bacillati</taxon>
        <taxon>Actinomycetota</taxon>
        <taxon>Actinomycetes</taxon>
        <taxon>Propionibacteriales</taxon>
        <taxon>Nocardioidaceae</taxon>
        <taxon>Nocardioides</taxon>
    </lineage>
</organism>
<dbReference type="Proteomes" id="UP001183648">
    <property type="component" value="Unassembled WGS sequence"/>
</dbReference>
<evidence type="ECO:0000313" key="3">
    <source>
        <dbReference type="Proteomes" id="UP001183648"/>
    </source>
</evidence>
<gene>
    <name evidence="2" type="ORF">J2S63_003850</name>
</gene>